<reference evidence="3 4" key="1">
    <citation type="submission" date="2016-10" db="EMBL/GenBank/DDBJ databases">
        <authorList>
            <person name="Varghese N."/>
            <person name="Submissions S."/>
        </authorList>
    </citation>
    <scope>NUCLEOTIDE SEQUENCE [LARGE SCALE GENOMIC DNA]</scope>
    <source>
        <strain evidence="3 4">DSM 21822</strain>
    </source>
</reference>
<dbReference type="InterPro" id="IPR006119">
    <property type="entry name" value="Resolv_N"/>
</dbReference>
<evidence type="ECO:0000259" key="1">
    <source>
        <dbReference type="PROSITE" id="PS51736"/>
    </source>
</evidence>
<feature type="domain" description="Resolvase/invertase-type recombinase catalytic" evidence="1">
    <location>
        <begin position="11"/>
        <end position="159"/>
    </location>
</feature>
<dbReference type="InterPro" id="IPR011109">
    <property type="entry name" value="DNA_bind_recombinase_dom"/>
</dbReference>
<name>A0A1I4G2P1_9HYPH</name>
<dbReference type="Pfam" id="PF12728">
    <property type="entry name" value="HTH_17"/>
    <property type="match status" value="1"/>
</dbReference>
<proteinExistence type="predicted"/>
<dbReference type="InterPro" id="IPR041657">
    <property type="entry name" value="HTH_17"/>
</dbReference>
<gene>
    <name evidence="3" type="ORF">SAMN04488498_1802</name>
</gene>
<dbReference type="PROSITE" id="PS51736">
    <property type="entry name" value="RECOMBINASES_3"/>
    <property type="match status" value="1"/>
</dbReference>
<dbReference type="PANTHER" id="PTHR30461">
    <property type="entry name" value="DNA-INVERTASE FROM LAMBDOID PROPHAGE"/>
    <property type="match status" value="1"/>
</dbReference>
<dbReference type="CDD" id="cd00338">
    <property type="entry name" value="Ser_Recombinase"/>
    <property type="match status" value="1"/>
</dbReference>
<dbReference type="SUPFAM" id="SSF53041">
    <property type="entry name" value="Resolvase-like"/>
    <property type="match status" value="1"/>
</dbReference>
<evidence type="ECO:0000313" key="4">
    <source>
        <dbReference type="Proteomes" id="UP000323300"/>
    </source>
</evidence>
<feature type="domain" description="Recombinase" evidence="2">
    <location>
        <begin position="166"/>
        <end position="312"/>
    </location>
</feature>
<dbReference type="SMART" id="SM00857">
    <property type="entry name" value="Resolvase"/>
    <property type="match status" value="1"/>
</dbReference>
<evidence type="ECO:0000259" key="2">
    <source>
        <dbReference type="PROSITE" id="PS51737"/>
    </source>
</evidence>
<dbReference type="Pfam" id="PF13408">
    <property type="entry name" value="Zn_ribbon_recom"/>
    <property type="match status" value="1"/>
</dbReference>
<dbReference type="Gene3D" id="3.90.1750.20">
    <property type="entry name" value="Putative Large Serine Recombinase, Chain B, Domain 2"/>
    <property type="match status" value="1"/>
</dbReference>
<dbReference type="OrthoDB" id="7475655at2"/>
<organism evidence="3 4">
    <name type="scientific">Neomesorhizobium albiziae</name>
    <dbReference type="NCBI Taxonomy" id="335020"/>
    <lineage>
        <taxon>Bacteria</taxon>
        <taxon>Pseudomonadati</taxon>
        <taxon>Pseudomonadota</taxon>
        <taxon>Alphaproteobacteria</taxon>
        <taxon>Hyphomicrobiales</taxon>
        <taxon>Phyllobacteriaceae</taxon>
        <taxon>Neomesorhizobium</taxon>
    </lineage>
</organism>
<dbReference type="EMBL" id="FOSL01000080">
    <property type="protein sequence ID" value="SFL24365.1"/>
    <property type="molecule type" value="Genomic_DNA"/>
</dbReference>
<dbReference type="PANTHER" id="PTHR30461:SF23">
    <property type="entry name" value="DNA RECOMBINASE-RELATED"/>
    <property type="match status" value="1"/>
</dbReference>
<dbReference type="Pfam" id="PF07508">
    <property type="entry name" value="Recombinase"/>
    <property type="match status" value="1"/>
</dbReference>
<accession>A0A1I4G2P1</accession>
<dbReference type="PROSITE" id="PS51737">
    <property type="entry name" value="RECOMBINASE_DNA_BIND"/>
    <property type="match status" value="1"/>
</dbReference>
<dbReference type="GO" id="GO:0000150">
    <property type="term" value="F:DNA strand exchange activity"/>
    <property type="evidence" value="ECO:0007669"/>
    <property type="project" value="InterPro"/>
</dbReference>
<dbReference type="AlphaFoldDB" id="A0A1I4G2P1"/>
<dbReference type="Pfam" id="PF00239">
    <property type="entry name" value="Resolvase"/>
    <property type="match status" value="1"/>
</dbReference>
<dbReference type="Gene3D" id="3.40.50.1390">
    <property type="entry name" value="Resolvase, N-terminal catalytic domain"/>
    <property type="match status" value="1"/>
</dbReference>
<dbReference type="InterPro" id="IPR036162">
    <property type="entry name" value="Resolvase-like_N_sf"/>
</dbReference>
<sequence length="689" mass="77985">MKITAEHLARGAYVYVRQSTADQLVNNPESRRRQYSLAERARTLGWSDAIIIDDDLGRSGSGISRPGFEKLLAAICEGRVGAVLAIEASRLARNGRDWHTLIEFCGLVGTLIIDEDGIYEPRHPNDRLLLGMKGTMSELELSILRARSIEALKQKARRGELFLTVAIGYVKSGRNRIEKDPDLRIREAIDLVFRRFDELQSIRQVHLWLRSEGIMLPAVNYTRAADRAIVWKLPVYNTVHHILTNPIYAGAYAFGRTCSKVTIEAGRKRILRGIRRDRADWEVLLIDHHEGYLSWHDFERNQRLITDNATSKGLVPRGALRRGELLLGGLLRCGHCGRKLHVSYSGSNGNTGRYHCRGAQLNHGTDPCIGFGSLRVDQAVSAEVLQRLQPLGIEAAIKAIETSTVQAGEKRRHVELALEQARYEAAHARRQYDAVDPDNRLVAGELERRWNAALVAVRERQDELDALDRHKPEALGDEERRSLLRMGADLELAWHHANATATTRKRIIRAVIREIVVAIEDDHIKMLVHWQGGDHTALSVRKNKAGHHRWGAPPDIEELIRALARQLPDRAIASLLNRLGKTTGRQNGWTQSRVCTFRNQHDIAVYKKDERSERGEYTLQETAARLGLRPMTVLRMIRAGDLKAEQYCKGTPWIIRHEDIEQLDIQHHSGSSGHSPLSQSQDQQIQLFQ</sequence>
<dbReference type="GO" id="GO:0003677">
    <property type="term" value="F:DNA binding"/>
    <property type="evidence" value="ECO:0007669"/>
    <property type="project" value="InterPro"/>
</dbReference>
<dbReference type="InterPro" id="IPR025827">
    <property type="entry name" value="Zn_ribbon_recom_dom"/>
</dbReference>
<dbReference type="InterPro" id="IPR050639">
    <property type="entry name" value="SSR_resolvase"/>
</dbReference>
<dbReference type="InterPro" id="IPR038109">
    <property type="entry name" value="DNA_bind_recomb_sf"/>
</dbReference>
<dbReference type="RefSeq" id="WP_149764790.1">
    <property type="nucleotide sequence ID" value="NZ_FOSL01000080.1"/>
</dbReference>
<dbReference type="Proteomes" id="UP000323300">
    <property type="component" value="Unassembled WGS sequence"/>
</dbReference>
<keyword evidence="4" id="KW-1185">Reference proteome</keyword>
<protein>
    <submittedName>
        <fullName evidence="3">Site-specific DNA recombinase</fullName>
    </submittedName>
</protein>
<evidence type="ECO:0000313" key="3">
    <source>
        <dbReference type="EMBL" id="SFL24365.1"/>
    </source>
</evidence>